<dbReference type="GO" id="GO:0010494">
    <property type="term" value="C:cytoplasmic stress granule"/>
    <property type="evidence" value="ECO:0007669"/>
    <property type="project" value="TreeGrafter"/>
</dbReference>
<accession>G0US53</accession>
<dbReference type="Pfam" id="PF14438">
    <property type="entry name" value="SM-ATX"/>
    <property type="match status" value="1"/>
</dbReference>
<feature type="compositionally biased region" description="Pro residues" evidence="1">
    <location>
        <begin position="240"/>
        <end position="251"/>
    </location>
</feature>
<feature type="region of interest" description="Disordered" evidence="1">
    <location>
        <begin position="205"/>
        <end position="290"/>
    </location>
</feature>
<dbReference type="EMBL" id="HE575321">
    <property type="protein sequence ID" value="CCC92215.1"/>
    <property type="molecule type" value="Genomic_DNA"/>
</dbReference>
<dbReference type="PROSITE" id="PS52002">
    <property type="entry name" value="SM"/>
    <property type="match status" value="1"/>
</dbReference>
<organism evidence="3">
    <name type="scientific">Trypanosoma congolense (strain IL3000)</name>
    <dbReference type="NCBI Taxonomy" id="1068625"/>
    <lineage>
        <taxon>Eukaryota</taxon>
        <taxon>Discoba</taxon>
        <taxon>Euglenozoa</taxon>
        <taxon>Kinetoplastea</taxon>
        <taxon>Metakinetoplastina</taxon>
        <taxon>Trypanosomatida</taxon>
        <taxon>Trypanosomatidae</taxon>
        <taxon>Trypanosoma</taxon>
        <taxon>Nannomonas</taxon>
    </lineage>
</organism>
<evidence type="ECO:0000313" key="3">
    <source>
        <dbReference type="EMBL" id="CCC92215.1"/>
    </source>
</evidence>
<reference evidence="3" key="1">
    <citation type="journal article" date="2012" name="Proc. Natl. Acad. Sci. U.S.A.">
        <title>Antigenic diversity is generated by distinct evolutionary mechanisms in African trypanosome species.</title>
        <authorList>
            <person name="Jackson A.P."/>
            <person name="Berry A."/>
            <person name="Aslett M."/>
            <person name="Allison H.C."/>
            <person name="Burton P."/>
            <person name="Vavrova-Anderson J."/>
            <person name="Brown R."/>
            <person name="Browne H."/>
            <person name="Corton N."/>
            <person name="Hauser H."/>
            <person name="Gamble J."/>
            <person name="Gilderthorp R."/>
            <person name="Marcello L."/>
            <person name="McQuillan J."/>
            <person name="Otto T.D."/>
            <person name="Quail M.A."/>
            <person name="Sanders M.J."/>
            <person name="van Tonder A."/>
            <person name="Ginger M.L."/>
            <person name="Field M.C."/>
            <person name="Barry J.D."/>
            <person name="Hertz-Fowler C."/>
            <person name="Berriman M."/>
        </authorList>
    </citation>
    <scope>NUCLEOTIDE SEQUENCE</scope>
    <source>
        <strain evidence="3">IL3000</strain>
    </source>
</reference>
<dbReference type="GO" id="GO:0003729">
    <property type="term" value="F:mRNA binding"/>
    <property type="evidence" value="ECO:0007669"/>
    <property type="project" value="TreeGrafter"/>
</dbReference>
<dbReference type="AlphaFoldDB" id="G0US53"/>
<feature type="domain" description="Sm" evidence="2">
    <location>
        <begin position="11"/>
        <end position="95"/>
    </location>
</feature>
<dbReference type="InterPro" id="IPR009604">
    <property type="entry name" value="LsmAD_domain"/>
</dbReference>
<dbReference type="VEuPathDB" id="TriTrypDB:TcIL3000_8_4360"/>
<dbReference type="PANTHER" id="PTHR12854:SF7">
    <property type="entry name" value="ATAXIN-2 HOMOLOG"/>
    <property type="match status" value="1"/>
</dbReference>
<evidence type="ECO:0000256" key="1">
    <source>
        <dbReference type="SAM" id="MobiDB-lite"/>
    </source>
</evidence>
<dbReference type="GO" id="GO:0034063">
    <property type="term" value="P:stress granule assembly"/>
    <property type="evidence" value="ECO:0007669"/>
    <property type="project" value="TreeGrafter"/>
</dbReference>
<dbReference type="InterPro" id="IPR045117">
    <property type="entry name" value="ATXN2-like"/>
</dbReference>
<gene>
    <name evidence="3" type="ORF">TCIL3000_8_4360</name>
</gene>
<name>G0US53_TRYCI</name>
<sequence>MEGSHSSNTERLEYLYLNLVGQVIQVRLVDNSSVEGIFVACTDVDADTEAGIMLCCTRYLVSGRHTALSPSCTEFTDDIVIPYHKILMMEVQNAKIRTETPGRADTGRSEFSAAKFDWADDGVSELLESEPHQTGTWNQFEANEKSFGVKTTYKEELYTTRLDHSKITEEQRAEADRLAREIEGSSTRGVAHRIDREECLRDDEGLDEGALYSDVQRPQEKKPTYVPPSATGRKPVTEVQPPPAAAGPPAPAGAGVMDESAMHHKRMSEEQHHPSLDANQTPAGFNPAAAPYTPMKPGAVLPVVNFLEALAEAISGNEMCYECDSHWPGMCNIYYDQDDSSYSQQNYEAAAMPSSHGMGMQMYVNSQPGMPNAHRGFQGPVGRAHHGQSMPMHHMQGQGFHHDIPHHQPFHGMGNYQPPQHHEPPVQDYVPHKGQQGGMGRPAMRQGKGGGASRVEPQQPVSANIASPPPLPTVDSAPGEVKHASKLQRGRGVAAIQKNDADGDTGGAVPQSAGPKKRGGK</sequence>
<proteinExistence type="predicted"/>
<evidence type="ECO:0000259" key="2">
    <source>
        <dbReference type="PROSITE" id="PS52002"/>
    </source>
</evidence>
<dbReference type="PANTHER" id="PTHR12854">
    <property type="entry name" value="ATAXIN 2-RELATED"/>
    <property type="match status" value="1"/>
</dbReference>
<dbReference type="InterPro" id="IPR047575">
    <property type="entry name" value="Sm"/>
</dbReference>
<protein>
    <recommendedName>
        <fullName evidence="2">Sm domain-containing protein</fullName>
    </recommendedName>
</protein>
<feature type="region of interest" description="Disordered" evidence="1">
    <location>
        <begin position="432"/>
        <end position="521"/>
    </location>
</feature>
<dbReference type="InterPro" id="IPR025852">
    <property type="entry name" value="SM_dom_ATX"/>
</dbReference>
<dbReference type="Pfam" id="PF06741">
    <property type="entry name" value="LsmAD"/>
    <property type="match status" value="1"/>
</dbReference>
<dbReference type="SMART" id="SM01272">
    <property type="entry name" value="LsmAD"/>
    <property type="match status" value="1"/>
</dbReference>